<feature type="compositionally biased region" description="Basic and acidic residues" evidence="1">
    <location>
        <begin position="68"/>
        <end position="77"/>
    </location>
</feature>
<keyword evidence="3" id="KW-1185">Reference proteome</keyword>
<protein>
    <submittedName>
        <fullName evidence="2">Uncharacterized protein</fullName>
    </submittedName>
</protein>
<sequence>MRENGNNFSTQTDEEAAALPLVTTAALDHNTRRIKCRENERELVGADEANKLDASSNHSGEIYPESGLRPDRSEEEV</sequence>
<evidence type="ECO:0000313" key="2">
    <source>
        <dbReference type="EMBL" id="CAG7822790.1"/>
    </source>
</evidence>
<dbReference type="AlphaFoldDB" id="A0A8J2L0C0"/>
<comment type="caution">
    <text evidence="2">The sequence shown here is derived from an EMBL/GenBank/DDBJ whole genome shotgun (WGS) entry which is preliminary data.</text>
</comment>
<feature type="compositionally biased region" description="Basic and acidic residues" evidence="1">
    <location>
        <begin position="40"/>
        <end position="51"/>
    </location>
</feature>
<organism evidence="2 3">
    <name type="scientific">Allacma fusca</name>
    <dbReference type="NCBI Taxonomy" id="39272"/>
    <lineage>
        <taxon>Eukaryota</taxon>
        <taxon>Metazoa</taxon>
        <taxon>Ecdysozoa</taxon>
        <taxon>Arthropoda</taxon>
        <taxon>Hexapoda</taxon>
        <taxon>Collembola</taxon>
        <taxon>Symphypleona</taxon>
        <taxon>Sminthuridae</taxon>
        <taxon>Allacma</taxon>
    </lineage>
</organism>
<proteinExistence type="predicted"/>
<accession>A0A8J2L0C0</accession>
<feature type="non-terminal residue" evidence="2">
    <location>
        <position position="1"/>
    </location>
</feature>
<gene>
    <name evidence="2" type="ORF">AFUS01_LOCUS33043</name>
</gene>
<evidence type="ECO:0000313" key="3">
    <source>
        <dbReference type="Proteomes" id="UP000708208"/>
    </source>
</evidence>
<feature type="region of interest" description="Disordered" evidence="1">
    <location>
        <begin position="1"/>
        <end position="20"/>
    </location>
</feature>
<reference evidence="2" key="1">
    <citation type="submission" date="2021-06" db="EMBL/GenBank/DDBJ databases">
        <authorList>
            <person name="Hodson N. C."/>
            <person name="Mongue J. A."/>
            <person name="Jaron S. K."/>
        </authorList>
    </citation>
    <scope>NUCLEOTIDE SEQUENCE</scope>
</reference>
<evidence type="ECO:0000256" key="1">
    <source>
        <dbReference type="SAM" id="MobiDB-lite"/>
    </source>
</evidence>
<dbReference type="Proteomes" id="UP000708208">
    <property type="component" value="Unassembled WGS sequence"/>
</dbReference>
<name>A0A8J2L0C0_9HEXA</name>
<dbReference type="EMBL" id="CAJVCH010527465">
    <property type="protein sequence ID" value="CAG7822790.1"/>
    <property type="molecule type" value="Genomic_DNA"/>
</dbReference>
<feature type="region of interest" description="Disordered" evidence="1">
    <location>
        <begin position="40"/>
        <end position="77"/>
    </location>
</feature>
<feature type="compositionally biased region" description="Polar residues" evidence="1">
    <location>
        <begin position="1"/>
        <end position="11"/>
    </location>
</feature>